<name>A0A197JGS2_9FUNG</name>
<evidence type="ECO:0000313" key="1">
    <source>
        <dbReference type="EMBL" id="OAQ23701.1"/>
    </source>
</evidence>
<organism evidence="1 2">
    <name type="scientific">Linnemannia elongata AG-77</name>
    <dbReference type="NCBI Taxonomy" id="1314771"/>
    <lineage>
        <taxon>Eukaryota</taxon>
        <taxon>Fungi</taxon>
        <taxon>Fungi incertae sedis</taxon>
        <taxon>Mucoromycota</taxon>
        <taxon>Mortierellomycotina</taxon>
        <taxon>Mortierellomycetes</taxon>
        <taxon>Mortierellales</taxon>
        <taxon>Mortierellaceae</taxon>
        <taxon>Linnemannia</taxon>
    </lineage>
</organism>
<accession>A0A197JGS2</accession>
<protein>
    <submittedName>
        <fullName evidence="1">Uncharacterized protein</fullName>
    </submittedName>
</protein>
<sequence length="168" mass="18848">MQQEGIKAPTSPGTWHSLMMAAHITTIIAQIRVQRCLPIPTWKLSPDLVQLDRVPLRELVFSWKEETVDISTTSSSPPYYFTVMPAVHERMQYSKTIYMGVRQNDSEARTWGTDGGIRGLGVPVLHCHTPFVYRLTCTLALGAELRIFPCTSSSPSTAQSHILRTFLS</sequence>
<reference evidence="1 2" key="1">
    <citation type="submission" date="2016-05" db="EMBL/GenBank/DDBJ databases">
        <title>Genome sequencing reveals origins of a unique bacterial endosymbiosis in the earliest lineages of terrestrial Fungi.</title>
        <authorList>
            <consortium name="DOE Joint Genome Institute"/>
            <person name="Uehling J."/>
            <person name="Gryganskyi A."/>
            <person name="Hameed K."/>
            <person name="Tschaplinski T."/>
            <person name="Misztal P."/>
            <person name="Wu S."/>
            <person name="Desiro A."/>
            <person name="Vande Pol N."/>
            <person name="Du Z.-Y."/>
            <person name="Zienkiewicz A."/>
            <person name="Zienkiewicz K."/>
            <person name="Morin E."/>
            <person name="Tisserant E."/>
            <person name="Splivallo R."/>
            <person name="Hainaut M."/>
            <person name="Henrissat B."/>
            <person name="Ohm R."/>
            <person name="Kuo A."/>
            <person name="Yan J."/>
            <person name="Lipzen A."/>
            <person name="Nolan M."/>
            <person name="Labutti K."/>
            <person name="Barry K."/>
            <person name="Goldstein A."/>
            <person name="Labbe J."/>
            <person name="Schadt C."/>
            <person name="Tuskan G."/>
            <person name="Grigoriev I."/>
            <person name="Martin F."/>
            <person name="Vilgalys R."/>
            <person name="Bonito G."/>
        </authorList>
    </citation>
    <scope>NUCLEOTIDE SEQUENCE [LARGE SCALE GENOMIC DNA]</scope>
    <source>
        <strain evidence="1 2">AG-77</strain>
    </source>
</reference>
<evidence type="ECO:0000313" key="2">
    <source>
        <dbReference type="Proteomes" id="UP000078512"/>
    </source>
</evidence>
<dbReference type="Proteomes" id="UP000078512">
    <property type="component" value="Unassembled WGS sequence"/>
</dbReference>
<gene>
    <name evidence="1" type="ORF">K457DRAFT_130351</name>
</gene>
<dbReference type="AlphaFoldDB" id="A0A197JGS2"/>
<proteinExistence type="predicted"/>
<keyword evidence="2" id="KW-1185">Reference proteome</keyword>
<dbReference type="EMBL" id="KV442111">
    <property type="protein sequence ID" value="OAQ23701.1"/>
    <property type="molecule type" value="Genomic_DNA"/>
</dbReference>